<comment type="caution">
    <text evidence="1">The sequence shown here is derived from an EMBL/GenBank/DDBJ whole genome shotgun (WGS) entry which is preliminary data.</text>
</comment>
<gene>
    <name evidence="1" type="ORF">rsdtw13_17320</name>
</gene>
<sequence length="175" mass="20359">MDEIILVVPTEELETKATEFKNEFFQLGERVINGSFLLDYKDNYNEWLQILRDSLSIETVNPKWVVSDTFFAIRKSDNRIVGVVNFRHSLNDFYKDLGHIGYSVRPSERKNGYATEILKQTLKHAKKLGLNEVFLTCKKENEASRKTIINNGGIQSRSFAKDDKEYEVFKIDLQN</sequence>
<evidence type="ECO:0000313" key="1">
    <source>
        <dbReference type="EMBL" id="GKX66474.1"/>
    </source>
</evidence>
<protein>
    <submittedName>
        <fullName evidence="1">Acetyltransferase</fullName>
    </submittedName>
</protein>
<organism evidence="1 2">
    <name type="scientific">Inconstantimicrobium mannanitabidum</name>
    <dbReference type="NCBI Taxonomy" id="1604901"/>
    <lineage>
        <taxon>Bacteria</taxon>
        <taxon>Bacillati</taxon>
        <taxon>Bacillota</taxon>
        <taxon>Clostridia</taxon>
        <taxon>Eubacteriales</taxon>
        <taxon>Clostridiaceae</taxon>
        <taxon>Inconstantimicrobium</taxon>
    </lineage>
</organism>
<reference evidence="1" key="1">
    <citation type="journal article" date="2025" name="Int. J. Syst. Evol. Microbiol.">
        <title>Inconstantimicrobium mannanitabidum sp. nov., a novel member of the family Clostridiaceae isolated from anoxic soil under the treatment of reductive soil disinfestation.</title>
        <authorList>
            <person name="Ueki A."/>
            <person name="Tonouchi A."/>
            <person name="Honma S."/>
            <person name="Kaku N."/>
            <person name="Ueki K."/>
        </authorList>
    </citation>
    <scope>NUCLEOTIDE SEQUENCE</scope>
    <source>
        <strain evidence="1">TW13</strain>
    </source>
</reference>
<dbReference type="EMBL" id="BROD01000001">
    <property type="protein sequence ID" value="GKX66474.1"/>
    <property type="molecule type" value="Genomic_DNA"/>
</dbReference>
<name>A0ACB5RC69_9CLOT</name>
<proteinExistence type="predicted"/>
<dbReference type="Proteomes" id="UP001058074">
    <property type="component" value="Unassembled WGS sequence"/>
</dbReference>
<keyword evidence="2" id="KW-1185">Reference proteome</keyword>
<evidence type="ECO:0000313" key="2">
    <source>
        <dbReference type="Proteomes" id="UP001058074"/>
    </source>
</evidence>
<accession>A0ACB5RC69</accession>